<evidence type="ECO:0000313" key="2">
    <source>
        <dbReference type="EMBL" id="HEA86807.1"/>
    </source>
</evidence>
<protein>
    <submittedName>
        <fullName evidence="2">(2Fe-2S)-binding protein</fullName>
    </submittedName>
</protein>
<evidence type="ECO:0000259" key="1">
    <source>
        <dbReference type="Pfam" id="PF04324"/>
    </source>
</evidence>
<dbReference type="InterPro" id="IPR041854">
    <property type="entry name" value="BFD-like_2Fe2S-bd_dom_sf"/>
</dbReference>
<name>A0A7C1SGD7_UNCW3</name>
<dbReference type="AlphaFoldDB" id="A0A7C1SGD7"/>
<dbReference type="Pfam" id="PF04324">
    <property type="entry name" value="Fer2_BFD"/>
    <property type="match status" value="1"/>
</dbReference>
<dbReference type="Gene3D" id="1.10.10.1100">
    <property type="entry name" value="BFD-like [2Fe-2S]-binding domain"/>
    <property type="match status" value="1"/>
</dbReference>
<dbReference type="EMBL" id="DSLG01000002">
    <property type="protein sequence ID" value="HEA86807.1"/>
    <property type="molecule type" value="Genomic_DNA"/>
</dbReference>
<reference evidence="2" key="1">
    <citation type="journal article" date="2020" name="mSystems">
        <title>Genome- and Community-Level Interaction Insights into Carbon Utilization and Element Cycling Functions of Hydrothermarchaeota in Hydrothermal Sediment.</title>
        <authorList>
            <person name="Zhou Z."/>
            <person name="Liu Y."/>
            <person name="Xu W."/>
            <person name="Pan J."/>
            <person name="Luo Z.H."/>
            <person name="Li M."/>
        </authorList>
    </citation>
    <scope>NUCLEOTIDE SEQUENCE [LARGE SCALE GENOMIC DNA]</scope>
    <source>
        <strain evidence="2">SpSt-265</strain>
    </source>
</reference>
<sequence length="108" mass="12179">MGHGNRTKRTVKKSALNSVVVCRCEEISEDEVRQAIKNGYHSLEELKRILRIGMGHCGGRGCMRVVARIVEEMTGTPIAKLQFPKSRPPVKPVKLQLLGQYRYESKNS</sequence>
<organism evidence="2">
    <name type="scientific">candidate division WOR-3 bacterium</name>
    <dbReference type="NCBI Taxonomy" id="2052148"/>
    <lineage>
        <taxon>Bacteria</taxon>
        <taxon>Bacteria division WOR-3</taxon>
    </lineage>
</organism>
<dbReference type="InterPro" id="IPR007419">
    <property type="entry name" value="BFD-like_2Fe2S-bd_dom"/>
</dbReference>
<proteinExistence type="predicted"/>
<accession>A0A7C1SGD7</accession>
<comment type="caution">
    <text evidence="2">The sequence shown here is derived from an EMBL/GenBank/DDBJ whole genome shotgun (WGS) entry which is preliminary data.</text>
</comment>
<dbReference type="CDD" id="cd19946">
    <property type="entry name" value="GlpA-like_Fer2_BFD-like"/>
    <property type="match status" value="1"/>
</dbReference>
<gene>
    <name evidence="2" type="ORF">ENP94_02205</name>
</gene>
<feature type="domain" description="BFD-like [2Fe-2S]-binding" evidence="1">
    <location>
        <begin position="20"/>
        <end position="72"/>
    </location>
</feature>